<dbReference type="Pfam" id="PF10270">
    <property type="entry name" value="MMgT"/>
    <property type="match status" value="1"/>
</dbReference>
<dbReference type="RefSeq" id="XP_018992834.1">
    <property type="nucleotide sequence ID" value="XM_019138891.1"/>
</dbReference>
<dbReference type="GO" id="GO:0022890">
    <property type="term" value="F:inorganic cation transmembrane transporter activity"/>
    <property type="evidence" value="ECO:0007669"/>
    <property type="project" value="TreeGrafter"/>
</dbReference>
<evidence type="ECO:0000256" key="6">
    <source>
        <dbReference type="ARBA" id="ARBA00022989"/>
    </source>
</evidence>
<dbReference type="Proteomes" id="UP000094065">
    <property type="component" value="Unassembled WGS sequence"/>
</dbReference>
<evidence type="ECO:0000313" key="9">
    <source>
        <dbReference type="EMBL" id="ODN77598.1"/>
    </source>
</evidence>
<dbReference type="GO" id="GO:0005794">
    <property type="term" value="C:Golgi apparatus"/>
    <property type="evidence" value="ECO:0007669"/>
    <property type="project" value="TreeGrafter"/>
</dbReference>
<protein>
    <recommendedName>
        <fullName evidence="11">Membrane magnesium transporter</fullName>
    </recommendedName>
</protein>
<reference evidence="9 10" key="1">
    <citation type="submission" date="2016-06" db="EMBL/GenBank/DDBJ databases">
        <title>Evolution of pathogenesis and genome organization in the Tremellales.</title>
        <authorList>
            <person name="Cuomo C."/>
            <person name="Litvintseva A."/>
            <person name="Heitman J."/>
            <person name="Chen Y."/>
            <person name="Sun S."/>
            <person name="Springer D."/>
            <person name="Dromer F."/>
            <person name="Young S."/>
            <person name="Zeng Q."/>
            <person name="Chapman S."/>
            <person name="Gujja S."/>
            <person name="Saif S."/>
            <person name="Birren B."/>
        </authorList>
    </citation>
    <scope>NUCLEOTIDE SEQUENCE [LARGE SCALE GENOMIC DNA]</scope>
    <source>
        <strain evidence="9 10">CBS 6039</strain>
    </source>
</reference>
<dbReference type="GO" id="GO:0005886">
    <property type="term" value="C:plasma membrane"/>
    <property type="evidence" value="ECO:0007669"/>
    <property type="project" value="TreeGrafter"/>
</dbReference>
<evidence type="ECO:0000256" key="5">
    <source>
        <dbReference type="ARBA" id="ARBA00022824"/>
    </source>
</evidence>
<organism evidence="9 10">
    <name type="scientific">Cryptococcus amylolentus CBS 6039</name>
    <dbReference type="NCBI Taxonomy" id="1295533"/>
    <lineage>
        <taxon>Eukaryota</taxon>
        <taxon>Fungi</taxon>
        <taxon>Dikarya</taxon>
        <taxon>Basidiomycota</taxon>
        <taxon>Agaricomycotina</taxon>
        <taxon>Tremellomycetes</taxon>
        <taxon>Tremellales</taxon>
        <taxon>Cryptococcaceae</taxon>
        <taxon>Cryptococcus</taxon>
    </lineage>
</organism>
<accession>A0A1E3HMN9</accession>
<name>A0A1E3HMN9_9TREE</name>
<proteinExistence type="inferred from homology"/>
<dbReference type="GO" id="GO:0072546">
    <property type="term" value="C:EMC complex"/>
    <property type="evidence" value="ECO:0007669"/>
    <property type="project" value="TreeGrafter"/>
</dbReference>
<comment type="subcellular location">
    <subcellularLocation>
        <location evidence="1">Endoplasmic reticulum membrane</location>
        <topology evidence="1">Multi-pass membrane protein</topology>
    </subcellularLocation>
</comment>
<evidence type="ECO:0000256" key="4">
    <source>
        <dbReference type="ARBA" id="ARBA00022692"/>
    </source>
</evidence>
<comment type="caution">
    <text evidence="9">The sequence shown here is derived from an EMBL/GenBank/DDBJ whole genome shotgun (WGS) entry which is preliminary data.</text>
</comment>
<evidence type="ECO:0000256" key="3">
    <source>
        <dbReference type="ARBA" id="ARBA00011276"/>
    </source>
</evidence>
<comment type="similarity">
    <text evidence="2">Belongs to the membrane magnesium transporter (TC 1.A.67) family.</text>
</comment>
<evidence type="ECO:0000256" key="7">
    <source>
        <dbReference type="ARBA" id="ARBA00023136"/>
    </source>
</evidence>
<evidence type="ECO:0000256" key="2">
    <source>
        <dbReference type="ARBA" id="ARBA00006109"/>
    </source>
</evidence>
<keyword evidence="4 8" id="KW-0812">Transmembrane</keyword>
<dbReference type="AlphaFoldDB" id="A0A1E3HMN9"/>
<dbReference type="GeneID" id="30156074"/>
<comment type="subunit">
    <text evidence="3">Component of the ER membrane protein complex (EMC).</text>
</comment>
<evidence type="ECO:0000313" key="10">
    <source>
        <dbReference type="Proteomes" id="UP000094065"/>
    </source>
</evidence>
<evidence type="ECO:0008006" key="11">
    <source>
        <dbReference type="Google" id="ProtNLM"/>
    </source>
</evidence>
<keyword evidence="6 8" id="KW-1133">Transmembrane helix</keyword>
<evidence type="ECO:0000256" key="1">
    <source>
        <dbReference type="ARBA" id="ARBA00004477"/>
    </source>
</evidence>
<gene>
    <name evidence="9" type="ORF">L202_04765</name>
</gene>
<dbReference type="PANTHER" id="PTHR21181">
    <property type="match status" value="1"/>
</dbReference>
<dbReference type="EMBL" id="AWGJ01000007">
    <property type="protein sequence ID" value="ODN77598.1"/>
    <property type="molecule type" value="Genomic_DNA"/>
</dbReference>
<evidence type="ECO:0000256" key="8">
    <source>
        <dbReference type="SAM" id="Phobius"/>
    </source>
</evidence>
<keyword evidence="10" id="KW-1185">Reference proteome</keyword>
<dbReference type="PANTHER" id="PTHR21181:SF7">
    <property type="entry name" value="ER MEMBRANE PROTEIN COMPLEX SUBUNIT 5"/>
    <property type="match status" value="1"/>
</dbReference>
<dbReference type="OrthoDB" id="44756at2759"/>
<keyword evidence="7 8" id="KW-0472">Membrane</keyword>
<dbReference type="GO" id="GO:0005769">
    <property type="term" value="C:early endosome"/>
    <property type="evidence" value="ECO:0007669"/>
    <property type="project" value="TreeGrafter"/>
</dbReference>
<dbReference type="STRING" id="1295533.A0A1E3HMN9"/>
<keyword evidence="5" id="KW-0256">Endoplasmic reticulum</keyword>
<sequence>MSTTLGRALVGIACLALFHAAYSTYEQLSTLKALSRPTSDLPTSIITEAFLSLITFIIGIVLSTGELKDVTYRGELSHRTIDDADARMGFMKLSSRGKAIFGDSL</sequence>
<dbReference type="InterPro" id="IPR018937">
    <property type="entry name" value="MMgT"/>
</dbReference>
<feature type="transmembrane region" description="Helical" evidence="8">
    <location>
        <begin position="43"/>
        <end position="63"/>
    </location>
</feature>